<dbReference type="InterPro" id="IPR003428">
    <property type="entry name" value="MAM33"/>
</dbReference>
<dbReference type="AlphaFoldDB" id="A0AA88DHQ7"/>
<dbReference type="Gene3D" id="3.10.280.10">
    <property type="entry name" value="Mitochondrial glycoprotein"/>
    <property type="match status" value="1"/>
</dbReference>
<evidence type="ECO:0008006" key="4">
    <source>
        <dbReference type="Google" id="ProtNLM"/>
    </source>
</evidence>
<proteinExistence type="predicted"/>
<dbReference type="InterPro" id="IPR036561">
    <property type="entry name" value="MAM33_sf"/>
</dbReference>
<dbReference type="Pfam" id="PF02330">
    <property type="entry name" value="MAM33"/>
    <property type="match status" value="1"/>
</dbReference>
<dbReference type="GO" id="GO:0005759">
    <property type="term" value="C:mitochondrial matrix"/>
    <property type="evidence" value="ECO:0007669"/>
    <property type="project" value="InterPro"/>
</dbReference>
<dbReference type="EMBL" id="BTGU01000012">
    <property type="protein sequence ID" value="GMN41424.1"/>
    <property type="molecule type" value="Genomic_DNA"/>
</dbReference>
<evidence type="ECO:0000313" key="2">
    <source>
        <dbReference type="EMBL" id="GMN41424.1"/>
    </source>
</evidence>
<dbReference type="PANTHER" id="PTHR10826">
    <property type="entry name" value="COMPLEMENT COMPONENT 1"/>
    <property type="match status" value="1"/>
</dbReference>
<dbReference type="PANTHER" id="PTHR10826:SF41">
    <property type="entry name" value="MITOCHONDRIAL GLYCOPROTEIN FAMILY PROTEIN"/>
    <property type="match status" value="1"/>
</dbReference>
<dbReference type="SUPFAM" id="SSF54529">
    <property type="entry name" value="Mitochondrial glycoprotein MAM33-like"/>
    <property type="match status" value="1"/>
</dbReference>
<feature type="region of interest" description="Disordered" evidence="1">
    <location>
        <begin position="132"/>
        <end position="153"/>
    </location>
</feature>
<dbReference type="Proteomes" id="UP001187192">
    <property type="component" value="Unassembled WGS sequence"/>
</dbReference>
<accession>A0AA88DHQ7</accession>
<evidence type="ECO:0000256" key="1">
    <source>
        <dbReference type="SAM" id="MobiDB-lite"/>
    </source>
</evidence>
<protein>
    <recommendedName>
        <fullName evidence="4">Mitochondrial glycoprotein</fullName>
    </recommendedName>
</protein>
<evidence type="ECO:0000313" key="3">
    <source>
        <dbReference type="Proteomes" id="UP001187192"/>
    </source>
</evidence>
<name>A0AA88DHQ7_FICCA</name>
<dbReference type="FunFam" id="3.10.280.10:FF:000002">
    <property type="entry name" value="Mitochondrial glycoprotein family protein"/>
    <property type="match status" value="1"/>
</dbReference>
<comment type="caution">
    <text evidence="2">The sequence shown here is derived from an EMBL/GenBank/DDBJ whole genome shotgun (WGS) entry which is preliminary data.</text>
</comment>
<organism evidence="2 3">
    <name type="scientific">Ficus carica</name>
    <name type="common">Common fig</name>
    <dbReference type="NCBI Taxonomy" id="3494"/>
    <lineage>
        <taxon>Eukaryota</taxon>
        <taxon>Viridiplantae</taxon>
        <taxon>Streptophyta</taxon>
        <taxon>Embryophyta</taxon>
        <taxon>Tracheophyta</taxon>
        <taxon>Spermatophyta</taxon>
        <taxon>Magnoliopsida</taxon>
        <taxon>eudicotyledons</taxon>
        <taxon>Gunneridae</taxon>
        <taxon>Pentapetalae</taxon>
        <taxon>rosids</taxon>
        <taxon>fabids</taxon>
        <taxon>Rosales</taxon>
        <taxon>Moraceae</taxon>
        <taxon>Ficeae</taxon>
        <taxon>Ficus</taxon>
    </lineage>
</organism>
<reference evidence="2" key="1">
    <citation type="submission" date="2023-07" db="EMBL/GenBank/DDBJ databases">
        <title>draft genome sequence of fig (Ficus carica).</title>
        <authorList>
            <person name="Takahashi T."/>
            <person name="Nishimura K."/>
        </authorList>
    </citation>
    <scope>NUCLEOTIDE SEQUENCE</scope>
</reference>
<gene>
    <name evidence="2" type="ORF">TIFTF001_010656</name>
</gene>
<dbReference type="Gramene" id="FCD_00015774-RA">
    <property type="protein sequence ID" value="FCD_00015774-RA:cds"/>
    <property type="gene ID" value="FCD_00015774"/>
</dbReference>
<sequence length="256" mass="28985">MAAFTSIIRKSASSMAPLAFRVVRGQRNHSSFVFAAVNHARISHNTRSLAPLAPTFRFYSSQSKKPSSDESLLRVIDSEIQCAIETADHEQVEEIPSGFPFEIQDDPGVQTITLKRTYQGEEIQVEVHMPDLVSGEKNDDHDEDEHDDQATQSSIPLLVNVSKKDGPSLEFTCTAYPDEIEIDSLAVKHPENEDELAYSGPDFHDLDENLQKSFHKYLEIRGIKPSTTNFLHEYMINKDSKEYLLWLKKVKSFVEA</sequence>
<keyword evidence="3" id="KW-1185">Reference proteome</keyword>